<dbReference type="STRING" id="1229780.BN381_180013"/>
<accession>R4Z1I6</accession>
<keyword evidence="2 4" id="KW-0560">Oxidoreductase</keyword>
<comment type="similarity">
    <text evidence="1 4">Belongs to the PAPS reductase family. CysH subfamily.</text>
</comment>
<evidence type="ECO:0000313" key="6">
    <source>
        <dbReference type="EMBL" id="CCM63136.1"/>
    </source>
</evidence>
<keyword evidence="4" id="KW-0479">Metal-binding</keyword>
<evidence type="ECO:0000256" key="3">
    <source>
        <dbReference type="ARBA" id="ARBA00024327"/>
    </source>
</evidence>
<dbReference type="GO" id="GO:0005737">
    <property type="term" value="C:cytoplasm"/>
    <property type="evidence" value="ECO:0007669"/>
    <property type="project" value="UniProtKB-SubCell"/>
</dbReference>
<evidence type="ECO:0000256" key="2">
    <source>
        <dbReference type="ARBA" id="ARBA00023002"/>
    </source>
</evidence>
<dbReference type="PANTHER" id="PTHR46509">
    <property type="entry name" value="PHOSPHOADENOSINE PHOSPHOSULFATE REDUCTASE"/>
    <property type="match status" value="1"/>
</dbReference>
<dbReference type="GO" id="GO:0004604">
    <property type="term" value="F:phosphoadenylyl-sulfate reductase (thioredoxin) activity"/>
    <property type="evidence" value="ECO:0007669"/>
    <property type="project" value="UniProtKB-UniRule"/>
</dbReference>
<sequence length="226" mass="24589">MTLHTPPSDDPTEVLRWADARFGCGLVVTASFGDATLVHLVAGAIPDVDIVLLDTGYLFAETEWFADDLRRRFNLNLRTIHPLPGTDRDVWRNDTNACCAARKVEPLNRALAGKSAWVTGLRRSDSSARAHVRVAHEDLTRGVVKINPLAAWNDDHVQSYQARHNLPAHPLADRGYPSIGCWPCTAPVADGADDRSGRWAGQGKTECGLHLEVPGTQPALTSGGRT</sequence>
<dbReference type="CDD" id="cd23945">
    <property type="entry name" value="PAPS_reductase"/>
    <property type="match status" value="1"/>
</dbReference>
<organism evidence="6 7">
    <name type="scientific">Candidatus Neomicrothrix parvicella RN1</name>
    <dbReference type="NCBI Taxonomy" id="1229780"/>
    <lineage>
        <taxon>Bacteria</taxon>
        <taxon>Bacillati</taxon>
        <taxon>Actinomycetota</taxon>
        <taxon>Acidimicrobiia</taxon>
        <taxon>Acidimicrobiales</taxon>
        <taxon>Microthrixaceae</taxon>
        <taxon>Candidatus Neomicrothrix</taxon>
    </lineage>
</organism>
<dbReference type="GO" id="GO:0070814">
    <property type="term" value="P:hydrogen sulfide biosynthetic process"/>
    <property type="evidence" value="ECO:0007669"/>
    <property type="project" value="UniProtKB-UniRule"/>
</dbReference>
<comment type="cofactor">
    <cofactor evidence="4">
        <name>[4Fe-4S] cluster</name>
        <dbReference type="ChEBI" id="CHEBI:49883"/>
    </cofactor>
    <text evidence="4">Binds 1 [4Fe-4S] cluster per subunit.</text>
</comment>
<dbReference type="EMBL" id="CANL01000010">
    <property type="protein sequence ID" value="CCM63136.1"/>
    <property type="molecule type" value="Genomic_DNA"/>
</dbReference>
<dbReference type="eggNOG" id="COG0175">
    <property type="taxonomic scope" value="Bacteria"/>
</dbReference>
<feature type="binding site" evidence="4">
    <location>
        <position position="184"/>
    </location>
    <ligand>
        <name>[4Fe-4S] cluster</name>
        <dbReference type="ChEBI" id="CHEBI:49883"/>
    </ligand>
</feature>
<dbReference type="PANTHER" id="PTHR46509:SF1">
    <property type="entry name" value="PHOSPHOADENOSINE PHOSPHOSULFATE REDUCTASE"/>
    <property type="match status" value="1"/>
</dbReference>
<dbReference type="GO" id="GO:0043866">
    <property type="term" value="F:adenylyl-sulfate reductase (thioredoxin) activity"/>
    <property type="evidence" value="ECO:0007669"/>
    <property type="project" value="UniProtKB-EC"/>
</dbReference>
<name>R4Z1I6_9ACTN</name>
<evidence type="ECO:0000259" key="5">
    <source>
        <dbReference type="Pfam" id="PF01507"/>
    </source>
</evidence>
<evidence type="ECO:0000256" key="4">
    <source>
        <dbReference type="HAMAP-Rule" id="MF_00063"/>
    </source>
</evidence>
<feature type="binding site" evidence="4">
    <location>
        <position position="99"/>
    </location>
    <ligand>
        <name>[4Fe-4S] cluster</name>
        <dbReference type="ChEBI" id="CHEBI:49883"/>
    </ligand>
</feature>
<feature type="domain" description="Phosphoadenosine phosphosulphate reductase" evidence="5">
    <location>
        <begin position="26"/>
        <end position="187"/>
    </location>
</feature>
<comment type="catalytic activity">
    <reaction evidence="4">
        <text>[thioredoxin]-disulfide + sulfite + AMP + 2 H(+) = adenosine 5'-phosphosulfate + [thioredoxin]-dithiol</text>
        <dbReference type="Rhea" id="RHEA:21976"/>
        <dbReference type="Rhea" id="RHEA-COMP:10698"/>
        <dbReference type="Rhea" id="RHEA-COMP:10700"/>
        <dbReference type="ChEBI" id="CHEBI:15378"/>
        <dbReference type="ChEBI" id="CHEBI:17359"/>
        <dbReference type="ChEBI" id="CHEBI:29950"/>
        <dbReference type="ChEBI" id="CHEBI:50058"/>
        <dbReference type="ChEBI" id="CHEBI:58243"/>
        <dbReference type="ChEBI" id="CHEBI:456215"/>
        <dbReference type="EC" id="1.8.4.10"/>
    </reaction>
</comment>
<comment type="pathway">
    <text evidence="3 4">Sulfur metabolism; hydrogen sulfide biosynthesis; sulfite from sulfate.</text>
</comment>
<dbReference type="PIRSF" id="PIRSF000857">
    <property type="entry name" value="PAPS_reductase"/>
    <property type="match status" value="1"/>
</dbReference>
<dbReference type="InterPro" id="IPR014729">
    <property type="entry name" value="Rossmann-like_a/b/a_fold"/>
</dbReference>
<dbReference type="EC" id="1.8.4.10" evidence="4"/>
<dbReference type="OrthoDB" id="9794018at2"/>
<dbReference type="GO" id="GO:0046872">
    <property type="term" value="F:metal ion binding"/>
    <property type="evidence" value="ECO:0007669"/>
    <property type="project" value="UniProtKB-KW"/>
</dbReference>
<dbReference type="SUPFAM" id="SSF52402">
    <property type="entry name" value="Adenine nucleotide alpha hydrolases-like"/>
    <property type="match status" value="1"/>
</dbReference>
<dbReference type="AlphaFoldDB" id="R4Z1I6"/>
<comment type="caution">
    <text evidence="6">The sequence shown here is derived from an EMBL/GenBank/DDBJ whole genome shotgun (WGS) entry which is preliminary data.</text>
</comment>
<comment type="function">
    <text evidence="4">Catalyzes the formation of sulfite from adenosine 5'-phosphosulfate (APS) using thioredoxin as an electron donor.</text>
</comment>
<dbReference type="Proteomes" id="UP000018291">
    <property type="component" value="Unassembled WGS sequence"/>
</dbReference>
<feature type="binding site" evidence="4">
    <location>
        <position position="98"/>
    </location>
    <ligand>
        <name>[4Fe-4S] cluster</name>
        <dbReference type="ChEBI" id="CHEBI:49883"/>
    </ligand>
</feature>
<reference evidence="6 7" key="1">
    <citation type="journal article" date="2013" name="ISME J.">
        <title>Metabolic model for the filamentous 'Candidatus Microthrix parvicella' based on genomic and metagenomic analyses.</title>
        <authorList>
            <person name="Jon McIlroy S."/>
            <person name="Kristiansen R."/>
            <person name="Albertsen M."/>
            <person name="Michael Karst S."/>
            <person name="Rossetti S."/>
            <person name="Lund Nielsen J."/>
            <person name="Tandoi V."/>
            <person name="James Seviour R."/>
            <person name="Nielsen P.H."/>
        </authorList>
    </citation>
    <scope>NUCLEOTIDE SEQUENCE [LARGE SCALE GENOMIC DNA]</scope>
    <source>
        <strain evidence="6 7">RN1</strain>
    </source>
</reference>
<proteinExistence type="inferred from homology"/>
<dbReference type="InterPro" id="IPR002500">
    <property type="entry name" value="PAPS_reduct_dom"/>
</dbReference>
<evidence type="ECO:0000256" key="1">
    <source>
        <dbReference type="ARBA" id="ARBA00009732"/>
    </source>
</evidence>
<keyword evidence="7" id="KW-1185">Reference proteome</keyword>
<dbReference type="InterPro" id="IPR004511">
    <property type="entry name" value="PAPS/APS_Rdtase"/>
</dbReference>
<keyword evidence="4" id="KW-0411">Iron-sulfur</keyword>
<dbReference type="NCBIfam" id="TIGR00434">
    <property type="entry name" value="cysH"/>
    <property type="match status" value="1"/>
</dbReference>
<comment type="subcellular location">
    <subcellularLocation>
        <location evidence="4">Cytoplasm</location>
    </subcellularLocation>
</comment>
<keyword evidence="4" id="KW-0408">Iron</keyword>
<dbReference type="HAMAP" id="MF_00063">
    <property type="entry name" value="CysH"/>
    <property type="match status" value="1"/>
</dbReference>
<gene>
    <name evidence="4 6" type="primary">cysH</name>
    <name evidence="6" type="ORF">BN381_180013</name>
</gene>
<evidence type="ECO:0000313" key="7">
    <source>
        <dbReference type="Proteomes" id="UP000018291"/>
    </source>
</evidence>
<protein>
    <recommendedName>
        <fullName evidence="4">Adenosine 5'-phosphosulfate reductase</fullName>
        <shortName evidence="4">APS reductase</shortName>
        <ecNumber evidence="4">1.8.4.10</ecNumber>
    </recommendedName>
    <alternativeName>
        <fullName evidence="4">5'-adenylylsulfate reductase</fullName>
    </alternativeName>
    <alternativeName>
        <fullName evidence="4">Thioredoxin-dependent 5'-adenylylsulfate reductase</fullName>
    </alternativeName>
</protein>
<dbReference type="GO" id="GO:0019379">
    <property type="term" value="P:sulfate assimilation, phosphoadenylyl sulfate reduction by phosphoadenylyl-sulfate reductase (thioredoxin)"/>
    <property type="evidence" value="ECO:0007669"/>
    <property type="project" value="UniProtKB-UniRule"/>
</dbReference>
<feature type="active site" description="Nucleophile; cysteine thiosulfonate intermediate" evidence="4">
    <location>
        <position position="207"/>
    </location>
</feature>
<dbReference type="HOGENOM" id="CLU_044089_2_0_11"/>
<dbReference type="RefSeq" id="WP_012225310.1">
    <property type="nucleotide sequence ID" value="NZ_HG422565.1"/>
</dbReference>
<dbReference type="Gene3D" id="3.40.50.620">
    <property type="entry name" value="HUPs"/>
    <property type="match status" value="1"/>
</dbReference>
<dbReference type="NCBIfam" id="NF002537">
    <property type="entry name" value="PRK02090.1"/>
    <property type="match status" value="1"/>
</dbReference>
<dbReference type="GO" id="GO:0051539">
    <property type="term" value="F:4 iron, 4 sulfur cluster binding"/>
    <property type="evidence" value="ECO:0007669"/>
    <property type="project" value="UniProtKB-UniRule"/>
</dbReference>
<feature type="binding site" evidence="4">
    <location>
        <position position="181"/>
    </location>
    <ligand>
        <name>[4Fe-4S] cluster</name>
        <dbReference type="ChEBI" id="CHEBI:49883"/>
    </ligand>
</feature>
<dbReference type="Pfam" id="PF01507">
    <property type="entry name" value="PAPS_reduct"/>
    <property type="match status" value="1"/>
</dbReference>
<keyword evidence="4" id="KW-0963">Cytoplasm</keyword>